<feature type="region of interest" description="Disordered" evidence="1">
    <location>
        <begin position="50"/>
        <end position="119"/>
    </location>
</feature>
<feature type="transmembrane region" description="Helical" evidence="2">
    <location>
        <begin position="15"/>
        <end position="36"/>
    </location>
</feature>
<protein>
    <submittedName>
        <fullName evidence="3">Uncharacterized protein</fullName>
    </submittedName>
</protein>
<evidence type="ECO:0000256" key="2">
    <source>
        <dbReference type="SAM" id="Phobius"/>
    </source>
</evidence>
<evidence type="ECO:0000256" key="1">
    <source>
        <dbReference type="SAM" id="MobiDB-lite"/>
    </source>
</evidence>
<name>A0A0C9W2V7_SPHS4</name>
<feature type="compositionally biased region" description="Pro residues" evidence="1">
    <location>
        <begin position="96"/>
        <end position="110"/>
    </location>
</feature>
<keyword evidence="2" id="KW-1133">Transmembrane helix</keyword>
<reference evidence="3 4" key="1">
    <citation type="submission" date="2014-06" db="EMBL/GenBank/DDBJ databases">
        <title>Evolutionary Origins and Diversification of the Mycorrhizal Mutualists.</title>
        <authorList>
            <consortium name="DOE Joint Genome Institute"/>
            <consortium name="Mycorrhizal Genomics Consortium"/>
            <person name="Kohler A."/>
            <person name="Kuo A."/>
            <person name="Nagy L.G."/>
            <person name="Floudas D."/>
            <person name="Copeland A."/>
            <person name="Barry K.W."/>
            <person name="Cichocki N."/>
            <person name="Veneault-Fourrey C."/>
            <person name="LaButti K."/>
            <person name="Lindquist E.A."/>
            <person name="Lipzen A."/>
            <person name="Lundell T."/>
            <person name="Morin E."/>
            <person name="Murat C."/>
            <person name="Riley R."/>
            <person name="Ohm R."/>
            <person name="Sun H."/>
            <person name="Tunlid A."/>
            <person name="Henrissat B."/>
            <person name="Grigoriev I.V."/>
            <person name="Hibbett D.S."/>
            <person name="Martin F."/>
        </authorList>
    </citation>
    <scope>NUCLEOTIDE SEQUENCE [LARGE SCALE GENOMIC DNA]</scope>
    <source>
        <strain evidence="3 4">SS14</strain>
    </source>
</reference>
<dbReference type="EMBL" id="KN837109">
    <property type="protein sequence ID" value="KIJ45980.1"/>
    <property type="molecule type" value="Genomic_DNA"/>
</dbReference>
<evidence type="ECO:0000313" key="3">
    <source>
        <dbReference type="EMBL" id="KIJ45980.1"/>
    </source>
</evidence>
<keyword evidence="4" id="KW-1185">Reference proteome</keyword>
<evidence type="ECO:0000313" key="4">
    <source>
        <dbReference type="Proteomes" id="UP000054279"/>
    </source>
</evidence>
<dbReference type="Proteomes" id="UP000054279">
    <property type="component" value="Unassembled WGS sequence"/>
</dbReference>
<dbReference type="HOGENOM" id="CLU_712076_0_0_1"/>
<keyword evidence="2" id="KW-0812">Transmembrane</keyword>
<accession>A0A0C9W2V7</accession>
<organism evidence="3 4">
    <name type="scientific">Sphaerobolus stellatus (strain SS14)</name>
    <dbReference type="NCBI Taxonomy" id="990650"/>
    <lineage>
        <taxon>Eukaryota</taxon>
        <taxon>Fungi</taxon>
        <taxon>Dikarya</taxon>
        <taxon>Basidiomycota</taxon>
        <taxon>Agaricomycotina</taxon>
        <taxon>Agaricomycetes</taxon>
        <taxon>Phallomycetidae</taxon>
        <taxon>Geastrales</taxon>
        <taxon>Sphaerobolaceae</taxon>
        <taxon>Sphaerobolus</taxon>
    </lineage>
</organism>
<keyword evidence="2" id="KW-0472">Membrane</keyword>
<proteinExistence type="predicted"/>
<dbReference type="OrthoDB" id="3051534at2759"/>
<dbReference type="AlphaFoldDB" id="A0A0C9W2V7"/>
<sequence length="326" mass="36622">MHSFFTPLRSHRHSIGSLFSFISLLFTHCFVIMSTFGRSQVAAPRAPAATTLRQAQTSTHPDSPLSGVDFLDSPLTPLPERTPMEPSIQTEDTQRPPTPSPVPRPSPCQPPTSASTLAGSSTAFSLNSRAQLLILQELRVINAPAPEPLRTEPPAIPAPPPPPTRYHNTRLPASTQPQRQQTLSRLATFTNLIRTLRPPANAKPPTKTIPHGTLCSILEIMVIYRGDRAASARFTHSINTYRDDLYMLYLEFDWTAVLEYHFKFHANSIVDMEQGVYGSWGERNTILLNRHLFGKPEGPFDFMIFWHQAAFLLEMLWYLRLSAMQP</sequence>
<gene>
    <name evidence="3" type="ORF">M422DRAFT_250404</name>
</gene>